<name>A0A382DEE6_9ZZZZ</name>
<sequence length="55" mass="6089">MTSNITIFEAIDKPFLSGRITLVDGIDVLKNYKVVGQESLTIKIRQAEGQGEYST</sequence>
<reference evidence="1" key="1">
    <citation type="submission" date="2018-05" db="EMBL/GenBank/DDBJ databases">
        <authorList>
            <person name="Lanie J.A."/>
            <person name="Ng W.-L."/>
            <person name="Kazmierczak K.M."/>
            <person name="Andrzejewski T.M."/>
            <person name="Davidsen T.M."/>
            <person name="Wayne K.J."/>
            <person name="Tettelin H."/>
            <person name="Glass J.I."/>
            <person name="Rusch D."/>
            <person name="Podicherti R."/>
            <person name="Tsui H.-C.T."/>
            <person name="Winkler M.E."/>
        </authorList>
    </citation>
    <scope>NUCLEOTIDE SEQUENCE</scope>
</reference>
<gene>
    <name evidence="1" type="ORF">METZ01_LOCUS188871</name>
</gene>
<dbReference type="AlphaFoldDB" id="A0A382DEE6"/>
<dbReference type="EMBL" id="UINC01038670">
    <property type="protein sequence ID" value="SVB36017.1"/>
    <property type="molecule type" value="Genomic_DNA"/>
</dbReference>
<organism evidence="1">
    <name type="scientific">marine metagenome</name>
    <dbReference type="NCBI Taxonomy" id="408172"/>
    <lineage>
        <taxon>unclassified sequences</taxon>
        <taxon>metagenomes</taxon>
        <taxon>ecological metagenomes</taxon>
    </lineage>
</organism>
<accession>A0A382DEE6</accession>
<feature type="non-terminal residue" evidence="1">
    <location>
        <position position="55"/>
    </location>
</feature>
<evidence type="ECO:0000313" key="1">
    <source>
        <dbReference type="EMBL" id="SVB36017.1"/>
    </source>
</evidence>
<protein>
    <submittedName>
        <fullName evidence="1">Uncharacterized protein</fullName>
    </submittedName>
</protein>
<proteinExistence type="predicted"/>